<evidence type="ECO:0000313" key="8">
    <source>
        <dbReference type="Proteomes" id="UP000507470"/>
    </source>
</evidence>
<dbReference type="InterPro" id="IPR008271">
    <property type="entry name" value="Ser/Thr_kinase_AS"/>
</dbReference>
<evidence type="ECO:0000256" key="3">
    <source>
        <dbReference type="PROSITE-ProRule" id="PRU10141"/>
    </source>
</evidence>
<organism evidence="7 8">
    <name type="scientific">Mytilus coruscus</name>
    <name type="common">Sea mussel</name>
    <dbReference type="NCBI Taxonomy" id="42192"/>
    <lineage>
        <taxon>Eukaryota</taxon>
        <taxon>Metazoa</taxon>
        <taxon>Spiralia</taxon>
        <taxon>Lophotrochozoa</taxon>
        <taxon>Mollusca</taxon>
        <taxon>Bivalvia</taxon>
        <taxon>Autobranchia</taxon>
        <taxon>Pteriomorphia</taxon>
        <taxon>Mytilida</taxon>
        <taxon>Mytiloidea</taxon>
        <taxon>Mytilidae</taxon>
        <taxon>Mytilinae</taxon>
        <taxon>Mytilus</taxon>
    </lineage>
</organism>
<dbReference type="SMART" id="SM00220">
    <property type="entry name" value="S_TKc"/>
    <property type="match status" value="1"/>
</dbReference>
<feature type="region of interest" description="Disordered" evidence="4">
    <location>
        <begin position="747"/>
        <end position="766"/>
    </location>
</feature>
<dbReference type="InterPro" id="IPR035965">
    <property type="entry name" value="PAS-like_dom_sf"/>
</dbReference>
<dbReference type="Gene3D" id="1.10.510.10">
    <property type="entry name" value="Transferase(Phosphotransferase) domain 1"/>
    <property type="match status" value="1"/>
</dbReference>
<evidence type="ECO:0000259" key="5">
    <source>
        <dbReference type="PROSITE" id="PS50011"/>
    </source>
</evidence>
<dbReference type="GO" id="GO:0004674">
    <property type="term" value="F:protein serine/threonine kinase activity"/>
    <property type="evidence" value="ECO:0007669"/>
    <property type="project" value="TreeGrafter"/>
</dbReference>
<dbReference type="GO" id="GO:0005829">
    <property type="term" value="C:cytosol"/>
    <property type="evidence" value="ECO:0007669"/>
    <property type="project" value="TreeGrafter"/>
</dbReference>
<dbReference type="PANTHER" id="PTHR24346">
    <property type="entry name" value="MAP/MICROTUBULE AFFINITY-REGULATING KINASE"/>
    <property type="match status" value="1"/>
</dbReference>
<dbReference type="SUPFAM" id="SSF56112">
    <property type="entry name" value="Protein kinase-like (PK-like)"/>
    <property type="match status" value="1"/>
</dbReference>
<keyword evidence="7" id="KW-0418">Kinase</keyword>
<dbReference type="GO" id="GO:0035556">
    <property type="term" value="P:intracellular signal transduction"/>
    <property type="evidence" value="ECO:0007669"/>
    <property type="project" value="TreeGrafter"/>
</dbReference>
<dbReference type="PROSITE" id="PS50011">
    <property type="entry name" value="PROTEIN_KINASE_DOM"/>
    <property type="match status" value="1"/>
</dbReference>
<dbReference type="PANTHER" id="PTHR24346:SF51">
    <property type="entry name" value="PAS DOMAIN-CONTAINING SERINE_THREONINE-PROTEIN KINASE"/>
    <property type="match status" value="1"/>
</dbReference>
<keyword evidence="2 3" id="KW-0067">ATP-binding</keyword>
<dbReference type="InterPro" id="IPR017441">
    <property type="entry name" value="Protein_kinase_ATP_BS"/>
</dbReference>
<proteinExistence type="predicted"/>
<protein>
    <submittedName>
        <fullName evidence="7">PAS domain-containing serine/threonine-protein kinase</fullName>
    </submittedName>
</protein>
<evidence type="ECO:0000256" key="4">
    <source>
        <dbReference type="SAM" id="MobiDB-lite"/>
    </source>
</evidence>
<evidence type="ECO:0000256" key="2">
    <source>
        <dbReference type="ARBA" id="ARBA00022840"/>
    </source>
</evidence>
<dbReference type="CDD" id="cd00130">
    <property type="entry name" value="PAS"/>
    <property type="match status" value="2"/>
</dbReference>
<evidence type="ECO:0000259" key="6">
    <source>
        <dbReference type="PROSITE" id="PS50112"/>
    </source>
</evidence>
<dbReference type="Gene3D" id="3.30.200.20">
    <property type="entry name" value="Phosphorylase Kinase, domain 1"/>
    <property type="match status" value="1"/>
</dbReference>
<dbReference type="NCBIfam" id="TIGR00229">
    <property type="entry name" value="sensory_box"/>
    <property type="match status" value="1"/>
</dbReference>
<evidence type="ECO:0000313" key="7">
    <source>
        <dbReference type="EMBL" id="CAC5426757.1"/>
    </source>
</evidence>
<name>A0A6J8F1Y7_MYTCO</name>
<keyword evidence="1 3" id="KW-0547">Nucleotide-binding</keyword>
<feature type="domain" description="Protein kinase" evidence="5">
    <location>
        <begin position="1011"/>
        <end position="1263"/>
    </location>
</feature>
<dbReference type="EMBL" id="CACVKT020010454">
    <property type="protein sequence ID" value="CAC5426757.1"/>
    <property type="molecule type" value="Genomic_DNA"/>
</dbReference>
<dbReference type="GO" id="GO:0005634">
    <property type="term" value="C:nucleus"/>
    <property type="evidence" value="ECO:0007669"/>
    <property type="project" value="TreeGrafter"/>
</dbReference>
<dbReference type="Pfam" id="PF00069">
    <property type="entry name" value="Pkinase"/>
    <property type="match status" value="1"/>
</dbReference>
<dbReference type="PROSITE" id="PS00108">
    <property type="entry name" value="PROTEIN_KINASE_ST"/>
    <property type="match status" value="1"/>
</dbReference>
<dbReference type="Pfam" id="PF13426">
    <property type="entry name" value="PAS_9"/>
    <property type="match status" value="3"/>
</dbReference>
<keyword evidence="7" id="KW-0808">Transferase</keyword>
<dbReference type="GO" id="GO:0005524">
    <property type="term" value="F:ATP binding"/>
    <property type="evidence" value="ECO:0007669"/>
    <property type="project" value="UniProtKB-UniRule"/>
</dbReference>
<feature type="compositionally biased region" description="Basic residues" evidence="4">
    <location>
        <begin position="876"/>
        <end position="887"/>
    </location>
</feature>
<feature type="binding site" evidence="3">
    <location>
        <position position="1044"/>
    </location>
    <ligand>
        <name>ATP</name>
        <dbReference type="ChEBI" id="CHEBI:30616"/>
    </ligand>
</feature>
<reference evidence="7 8" key="1">
    <citation type="submission" date="2020-06" db="EMBL/GenBank/DDBJ databases">
        <authorList>
            <person name="Li R."/>
            <person name="Bekaert M."/>
        </authorList>
    </citation>
    <scope>NUCLEOTIDE SEQUENCE [LARGE SCALE GENOMIC DNA]</scope>
    <source>
        <strain evidence="8">wild</strain>
    </source>
</reference>
<dbReference type="SUPFAM" id="SSF55785">
    <property type="entry name" value="PYP-like sensor domain (PAS domain)"/>
    <property type="match status" value="2"/>
</dbReference>
<dbReference type="OrthoDB" id="10252171at2759"/>
<feature type="compositionally biased region" description="Polar residues" evidence="4">
    <location>
        <begin position="855"/>
        <end position="870"/>
    </location>
</feature>
<feature type="domain" description="PAS" evidence="6">
    <location>
        <begin position="488"/>
        <end position="507"/>
    </location>
</feature>
<feature type="domain" description="PAS" evidence="6">
    <location>
        <begin position="233"/>
        <end position="303"/>
    </location>
</feature>
<dbReference type="InterPro" id="IPR000014">
    <property type="entry name" value="PAS"/>
</dbReference>
<dbReference type="InterPro" id="IPR000719">
    <property type="entry name" value="Prot_kinase_dom"/>
</dbReference>
<dbReference type="InterPro" id="IPR011009">
    <property type="entry name" value="Kinase-like_dom_sf"/>
</dbReference>
<dbReference type="PROSITE" id="PS00107">
    <property type="entry name" value="PROTEIN_KINASE_ATP"/>
    <property type="match status" value="1"/>
</dbReference>
<evidence type="ECO:0000256" key="1">
    <source>
        <dbReference type="ARBA" id="ARBA00022741"/>
    </source>
</evidence>
<dbReference type="Gene3D" id="3.30.450.20">
    <property type="entry name" value="PAS domain"/>
    <property type="match status" value="3"/>
</dbReference>
<keyword evidence="8" id="KW-1185">Reference proteome</keyword>
<dbReference type="FunFam" id="1.10.510.10:FF:000351">
    <property type="entry name" value="PAS domain-containing serine/threonine-protein kinase"/>
    <property type="match status" value="1"/>
</dbReference>
<feature type="region of interest" description="Disordered" evidence="4">
    <location>
        <begin position="855"/>
        <end position="902"/>
    </location>
</feature>
<gene>
    <name evidence="7" type="ORF">MCOR_58439</name>
</gene>
<dbReference type="GO" id="GO:0045719">
    <property type="term" value="P:negative regulation of glycogen biosynthetic process"/>
    <property type="evidence" value="ECO:0007669"/>
    <property type="project" value="TreeGrafter"/>
</dbReference>
<sequence>MHEAKQIFRASNYQPRIDDIGLPRNLTKESKPVVDAKKGSCFSNNQKIGDIPTIQPALLQHSEFSSPLHIVEGSYTDVYKKYGVNHEILDTDFNPTRMTTPEVLSNNFNHNLHIDKAGLASKRLTFGTPSYPSPLDRIRGGRHDRANQFGLLVGKEASFEGNQSYPKINRGQLCLDETMMKPKTSRIIQGSKLNDVSYSPARSKGSFLSPHDSSLNMSNHENWSFYNYLGGHSTSAFPTTVRNPNKAICTINAKTSEILIANDIACVLFGYELEDLIGKNLKDLIKLKPKDQATISESHLDEASGEMVSISGKVVDASDSEGIVMPVSIWVRKLNCKTEPRCLVVMEPVERTVAMVTFNNKGVILSCDHQLAYLHGFDSPDDLEGLDMTQLIPSFNIPMTAKSLTKEIRKQQATGRTKDGVPFPLSISVKMASEIEDDPRNIPPNHQDGCYDNIYLGIVWVFSSISGLITFLPDGKIQSINENFSRLLFGYSSDELIGKSISVLIPEISEILEDKGFRPPMEDLGEDESVHIKKKKLFETDSSEDQGIGSSIVSSQAGRVDIPMEGLGDLKPGVTSTPNKVNSESFLKRALETENSKSIKNISPLAESDSIAMKLNLDSDSDSDEIIKPLYKSDVRSPVRLSDVSTSSAETIPTAREVKKFFPPIVPDAGGEIPSSNLQKSVEVEMIENLPREVQYIDRIEDLSDIESDNDPSDLSSTAELLSAKVGIMKLQSTEDLLNQSLTSEQFDTSGQGASGDVSNNCQSSSATKEVTDESCHDNHIQNNIDFIPSCGENHFIDSSSSESDYSCDEERPIPKHILSPLTGTSWEEPGTDSNLTDLMPEYDSSLAEKMGVYSASNGSDSMQLSNQSLSYSKSRSPRKHRRRHGDRKSVKDLQKSSGVYDNSNYTEGSFAGACVHKDGSHLGVIFQVKKVELDDGSSTYCMWVSRDPEDAPEYGKSFANLTLASTFNSTMDKSNCSIGEMVVDKNDNEEKEAEHAEEESPGRGLYDLKYDTMDSIGKGAFGFVKTALRKTDGEEVVVKFIRKSKVLSECWITERTGDKIPMEVGLLRKLSHPNIVSVIDVFENDDYVQMVMEKHGSGMDLFEFIDRSPLLDEALASYIFKQMVSAVSYLHKNSILHRDVKDENVILNESFQIKLIDFGAAAYLDPTKLFGTFCGTLEYCSPEVLMGNKYKGPELEMWSMGVTLYTLVFGENPFFDVDETIQCVLKPPFVVSRPLMFLLMGLLHPDPRKRTSIKDCEKDLWVNQPIDISMYKWEDVLPNSEFHGNTASDNRMDSPDIHKEHEKWLKHSNLVPS</sequence>
<accession>A0A6J8F1Y7</accession>
<dbReference type="PROSITE" id="PS50112">
    <property type="entry name" value="PAS"/>
    <property type="match status" value="2"/>
</dbReference>
<dbReference type="SMART" id="SM00091">
    <property type="entry name" value="PAS"/>
    <property type="match status" value="2"/>
</dbReference>
<dbReference type="Proteomes" id="UP000507470">
    <property type="component" value="Unassembled WGS sequence"/>
</dbReference>
<dbReference type="FunFam" id="3.30.450.20:FF:000059">
    <property type="entry name" value="PAS domain containing serine/threonine kinase"/>
    <property type="match status" value="1"/>
</dbReference>